<feature type="compositionally biased region" description="Basic residues" evidence="1">
    <location>
        <begin position="172"/>
        <end position="182"/>
    </location>
</feature>
<proteinExistence type="predicted"/>
<evidence type="ECO:0000313" key="2">
    <source>
        <dbReference type="EMBL" id="KAL1523710.1"/>
    </source>
</evidence>
<sequence>MPPTPRALLVENRLCDHRRVSRHQQLHQQRLAEIAAGTRKAPLVQGPRDALQVAGARGTHTGRAKSLPSHHEYPHLSRRDPKVQTYGALQDRLEQRALDAELHRIRSRPGVVAAQQRKTVPPAELGRLDLNAAADRARRKQAARLAKENDELRGRIRSAEPRFASPSTIRTLHGKPPQHQKYPKALEEYDDSESMLG</sequence>
<evidence type="ECO:0000313" key="3">
    <source>
        <dbReference type="Proteomes" id="UP001515480"/>
    </source>
</evidence>
<evidence type="ECO:0000256" key="1">
    <source>
        <dbReference type="SAM" id="MobiDB-lite"/>
    </source>
</evidence>
<comment type="caution">
    <text evidence="2">The sequence shown here is derived from an EMBL/GenBank/DDBJ whole genome shotgun (WGS) entry which is preliminary data.</text>
</comment>
<feature type="region of interest" description="Disordered" evidence="1">
    <location>
        <begin position="145"/>
        <end position="197"/>
    </location>
</feature>
<dbReference type="EMBL" id="JBGBPQ010000005">
    <property type="protein sequence ID" value="KAL1523710.1"/>
    <property type="molecule type" value="Genomic_DNA"/>
</dbReference>
<dbReference type="AlphaFoldDB" id="A0AB34JPB8"/>
<feature type="compositionally biased region" description="Basic and acidic residues" evidence="1">
    <location>
        <begin position="69"/>
        <end position="79"/>
    </location>
</feature>
<feature type="region of interest" description="Disordered" evidence="1">
    <location>
        <begin position="58"/>
        <end position="79"/>
    </location>
</feature>
<keyword evidence="3" id="KW-1185">Reference proteome</keyword>
<organism evidence="2 3">
    <name type="scientific">Prymnesium parvum</name>
    <name type="common">Toxic golden alga</name>
    <dbReference type="NCBI Taxonomy" id="97485"/>
    <lineage>
        <taxon>Eukaryota</taxon>
        <taxon>Haptista</taxon>
        <taxon>Haptophyta</taxon>
        <taxon>Prymnesiophyceae</taxon>
        <taxon>Prymnesiales</taxon>
        <taxon>Prymnesiaceae</taxon>
        <taxon>Prymnesium</taxon>
    </lineage>
</organism>
<accession>A0AB34JPB8</accession>
<protein>
    <recommendedName>
        <fullName evidence="4">Ribosome biogenesis protein NOP53</fullName>
    </recommendedName>
</protein>
<evidence type="ECO:0008006" key="4">
    <source>
        <dbReference type="Google" id="ProtNLM"/>
    </source>
</evidence>
<name>A0AB34JPB8_PRYPA</name>
<feature type="compositionally biased region" description="Acidic residues" evidence="1">
    <location>
        <begin position="188"/>
        <end position="197"/>
    </location>
</feature>
<dbReference type="Proteomes" id="UP001515480">
    <property type="component" value="Unassembled WGS sequence"/>
</dbReference>
<reference evidence="2 3" key="1">
    <citation type="journal article" date="2024" name="Science">
        <title>Giant polyketide synthase enzymes in the biosynthesis of giant marine polyether toxins.</title>
        <authorList>
            <person name="Fallon T.R."/>
            <person name="Shende V.V."/>
            <person name="Wierzbicki I.H."/>
            <person name="Pendleton A.L."/>
            <person name="Watervoot N.F."/>
            <person name="Auber R.P."/>
            <person name="Gonzalez D.J."/>
            <person name="Wisecaver J.H."/>
            <person name="Moore B.S."/>
        </authorList>
    </citation>
    <scope>NUCLEOTIDE SEQUENCE [LARGE SCALE GENOMIC DNA]</scope>
    <source>
        <strain evidence="2 3">12B1</strain>
    </source>
</reference>
<feature type="compositionally biased region" description="Basic and acidic residues" evidence="1">
    <location>
        <begin position="145"/>
        <end position="160"/>
    </location>
</feature>
<gene>
    <name evidence="2" type="ORF">AB1Y20_018640</name>
</gene>